<evidence type="ECO:0000313" key="10">
    <source>
        <dbReference type="EMBL" id="GMR45530.1"/>
    </source>
</evidence>
<feature type="transmembrane region" description="Helical" evidence="8">
    <location>
        <begin position="62"/>
        <end position="82"/>
    </location>
</feature>
<dbReference type="PANTHER" id="PTHR11003">
    <property type="entry name" value="POTASSIUM CHANNEL, SUBFAMILY K"/>
    <property type="match status" value="1"/>
</dbReference>
<feature type="non-terminal residue" evidence="10">
    <location>
        <position position="125"/>
    </location>
</feature>
<keyword evidence="2" id="KW-0813">Transport</keyword>
<dbReference type="GO" id="GO:0022841">
    <property type="term" value="F:potassium ion leak channel activity"/>
    <property type="evidence" value="ECO:0007669"/>
    <property type="project" value="TreeGrafter"/>
</dbReference>
<dbReference type="GO" id="GO:0030322">
    <property type="term" value="P:stabilization of membrane potential"/>
    <property type="evidence" value="ECO:0007669"/>
    <property type="project" value="TreeGrafter"/>
</dbReference>
<evidence type="ECO:0000256" key="7">
    <source>
        <dbReference type="ARBA" id="ARBA00023303"/>
    </source>
</evidence>
<evidence type="ECO:0000256" key="8">
    <source>
        <dbReference type="SAM" id="Phobius"/>
    </source>
</evidence>
<proteinExistence type="predicted"/>
<evidence type="ECO:0000256" key="4">
    <source>
        <dbReference type="ARBA" id="ARBA00022989"/>
    </source>
</evidence>
<dbReference type="EMBL" id="BTRK01000004">
    <property type="protein sequence ID" value="GMR45530.1"/>
    <property type="molecule type" value="Genomic_DNA"/>
</dbReference>
<comment type="subcellular location">
    <subcellularLocation>
        <location evidence="1">Membrane</location>
        <topology evidence="1">Multi-pass membrane protein</topology>
    </subcellularLocation>
</comment>
<protein>
    <recommendedName>
        <fullName evidence="9">Potassium channel domain-containing protein</fullName>
    </recommendedName>
</protein>
<evidence type="ECO:0000256" key="5">
    <source>
        <dbReference type="ARBA" id="ARBA00023065"/>
    </source>
</evidence>
<keyword evidence="3 8" id="KW-0812">Transmembrane</keyword>
<keyword evidence="11" id="KW-1185">Reference proteome</keyword>
<evidence type="ECO:0000256" key="3">
    <source>
        <dbReference type="ARBA" id="ARBA00022692"/>
    </source>
</evidence>
<dbReference type="InterPro" id="IPR013099">
    <property type="entry name" value="K_chnl_dom"/>
</dbReference>
<reference evidence="11" key="1">
    <citation type="submission" date="2022-10" db="EMBL/GenBank/DDBJ databases">
        <title>Genome assembly of Pristionchus species.</title>
        <authorList>
            <person name="Yoshida K."/>
            <person name="Sommer R.J."/>
        </authorList>
    </citation>
    <scope>NUCLEOTIDE SEQUENCE [LARGE SCALE GENOMIC DNA]</scope>
    <source>
        <strain evidence="11">RS5460</strain>
    </source>
</reference>
<keyword evidence="4 8" id="KW-1133">Transmembrane helix</keyword>
<evidence type="ECO:0000256" key="6">
    <source>
        <dbReference type="ARBA" id="ARBA00023136"/>
    </source>
</evidence>
<accession>A0AAN5CJE7</accession>
<dbReference type="Gene3D" id="1.10.287.70">
    <property type="match status" value="1"/>
</dbReference>
<evidence type="ECO:0000256" key="1">
    <source>
        <dbReference type="ARBA" id="ARBA00004141"/>
    </source>
</evidence>
<name>A0AAN5CJE7_9BILA</name>
<sequence length="125" mass="13529">QAALVLSVLYTLGTAVFVMIYDDLMGPEPGLDLFNSYYFSFITYTTVGLGDVMPVNHPNACVVAIVALISLPLICALNQVIYMGAESLIYHTVACVEASIDRVALEKKDTVSGDDETDAIVEPRH</sequence>
<feature type="non-terminal residue" evidence="10">
    <location>
        <position position="1"/>
    </location>
</feature>
<evidence type="ECO:0000313" key="11">
    <source>
        <dbReference type="Proteomes" id="UP001328107"/>
    </source>
</evidence>
<evidence type="ECO:0000256" key="2">
    <source>
        <dbReference type="ARBA" id="ARBA00022448"/>
    </source>
</evidence>
<dbReference type="SUPFAM" id="SSF81324">
    <property type="entry name" value="Voltage-gated potassium channels"/>
    <property type="match status" value="1"/>
</dbReference>
<evidence type="ECO:0000259" key="9">
    <source>
        <dbReference type="Pfam" id="PF07885"/>
    </source>
</evidence>
<keyword evidence="7" id="KW-0407">Ion channel</keyword>
<dbReference type="GO" id="GO:0005886">
    <property type="term" value="C:plasma membrane"/>
    <property type="evidence" value="ECO:0007669"/>
    <property type="project" value="TreeGrafter"/>
</dbReference>
<feature type="domain" description="Potassium channel" evidence="9">
    <location>
        <begin position="6"/>
        <end position="80"/>
    </location>
</feature>
<keyword evidence="5" id="KW-0406">Ion transport</keyword>
<feature type="transmembrane region" description="Helical" evidence="8">
    <location>
        <begin position="37"/>
        <end position="55"/>
    </location>
</feature>
<dbReference type="InterPro" id="IPR003280">
    <property type="entry name" value="2pore_dom_K_chnl"/>
</dbReference>
<gene>
    <name evidence="10" type="ORF">PMAYCL1PPCAC_15725</name>
</gene>
<keyword evidence="6 8" id="KW-0472">Membrane</keyword>
<dbReference type="GO" id="GO:0015271">
    <property type="term" value="F:outward rectifier potassium channel activity"/>
    <property type="evidence" value="ECO:0007669"/>
    <property type="project" value="TreeGrafter"/>
</dbReference>
<organism evidence="10 11">
    <name type="scientific">Pristionchus mayeri</name>
    <dbReference type="NCBI Taxonomy" id="1317129"/>
    <lineage>
        <taxon>Eukaryota</taxon>
        <taxon>Metazoa</taxon>
        <taxon>Ecdysozoa</taxon>
        <taxon>Nematoda</taxon>
        <taxon>Chromadorea</taxon>
        <taxon>Rhabditida</taxon>
        <taxon>Rhabditina</taxon>
        <taxon>Diplogasteromorpha</taxon>
        <taxon>Diplogasteroidea</taxon>
        <taxon>Neodiplogasteridae</taxon>
        <taxon>Pristionchus</taxon>
    </lineage>
</organism>
<dbReference type="PANTHER" id="PTHR11003:SF269">
    <property type="entry name" value="POTASSIUM CHANNEL DOMAIN-CONTAINING PROTEIN"/>
    <property type="match status" value="1"/>
</dbReference>
<dbReference type="Pfam" id="PF07885">
    <property type="entry name" value="Ion_trans_2"/>
    <property type="match status" value="1"/>
</dbReference>
<dbReference type="AlphaFoldDB" id="A0AAN5CJE7"/>
<dbReference type="Proteomes" id="UP001328107">
    <property type="component" value="Unassembled WGS sequence"/>
</dbReference>
<comment type="caution">
    <text evidence="10">The sequence shown here is derived from an EMBL/GenBank/DDBJ whole genome shotgun (WGS) entry which is preliminary data.</text>
</comment>